<dbReference type="Gene3D" id="1.20.1070.10">
    <property type="entry name" value="Rhodopsin 7-helix transmembrane proteins"/>
    <property type="match status" value="1"/>
</dbReference>
<keyword evidence="8" id="KW-0807">Transducer</keyword>
<dbReference type="InterPro" id="IPR000276">
    <property type="entry name" value="GPCR_Rhodpsn"/>
</dbReference>
<dbReference type="InterPro" id="IPR017452">
    <property type="entry name" value="GPCR_Rhodpsn_7TM"/>
</dbReference>
<evidence type="ECO:0000256" key="5">
    <source>
        <dbReference type="ARBA" id="ARBA00023040"/>
    </source>
</evidence>
<comment type="subcellular location">
    <subcellularLocation>
        <location evidence="1">Cell membrane</location>
        <topology evidence="1">Multi-pass membrane protein</topology>
    </subcellularLocation>
</comment>
<protein>
    <submittedName>
        <fullName evidence="11">G-protein coupled receptors family 1 profile domain-containing protein</fullName>
    </submittedName>
</protein>
<name>A0A915J201_ROMCU</name>
<feature type="domain" description="G-protein coupled receptors family 1 profile" evidence="9">
    <location>
        <begin position="370"/>
        <end position="419"/>
    </location>
</feature>
<evidence type="ECO:0000256" key="1">
    <source>
        <dbReference type="ARBA" id="ARBA00004651"/>
    </source>
</evidence>
<keyword evidence="4" id="KW-1133">Transmembrane helix</keyword>
<evidence type="ECO:0000256" key="3">
    <source>
        <dbReference type="ARBA" id="ARBA00022692"/>
    </source>
</evidence>
<dbReference type="GO" id="GO:0004930">
    <property type="term" value="F:G protein-coupled receptor activity"/>
    <property type="evidence" value="ECO:0007669"/>
    <property type="project" value="UniProtKB-KW"/>
</dbReference>
<keyword evidence="5" id="KW-0297">G-protein coupled receptor</keyword>
<dbReference type="GO" id="GO:0005886">
    <property type="term" value="C:plasma membrane"/>
    <property type="evidence" value="ECO:0007669"/>
    <property type="project" value="UniProtKB-SubCell"/>
</dbReference>
<keyword evidence="2" id="KW-1003">Cell membrane</keyword>
<dbReference type="PROSITE" id="PS50262">
    <property type="entry name" value="G_PROTEIN_RECEP_F1_2"/>
    <property type="match status" value="1"/>
</dbReference>
<dbReference type="AlphaFoldDB" id="A0A915J201"/>
<dbReference type="WBParaSite" id="nRc.2.0.1.t20425-RA">
    <property type="protein sequence ID" value="nRc.2.0.1.t20425-RA"/>
    <property type="gene ID" value="nRc.2.0.1.g20425"/>
</dbReference>
<evidence type="ECO:0000256" key="8">
    <source>
        <dbReference type="ARBA" id="ARBA00023224"/>
    </source>
</evidence>
<evidence type="ECO:0000256" key="7">
    <source>
        <dbReference type="ARBA" id="ARBA00023170"/>
    </source>
</evidence>
<evidence type="ECO:0000256" key="4">
    <source>
        <dbReference type="ARBA" id="ARBA00022989"/>
    </source>
</evidence>
<proteinExistence type="predicted"/>
<keyword evidence="10" id="KW-1185">Reference proteome</keyword>
<evidence type="ECO:0000313" key="10">
    <source>
        <dbReference type="Proteomes" id="UP000887565"/>
    </source>
</evidence>
<dbReference type="SUPFAM" id="SSF81321">
    <property type="entry name" value="Family A G protein-coupled receptor-like"/>
    <property type="match status" value="1"/>
</dbReference>
<evidence type="ECO:0000256" key="6">
    <source>
        <dbReference type="ARBA" id="ARBA00023136"/>
    </source>
</evidence>
<evidence type="ECO:0000259" key="9">
    <source>
        <dbReference type="PROSITE" id="PS50262"/>
    </source>
</evidence>
<organism evidence="10 11">
    <name type="scientific">Romanomermis culicivorax</name>
    <name type="common">Nematode worm</name>
    <dbReference type="NCBI Taxonomy" id="13658"/>
    <lineage>
        <taxon>Eukaryota</taxon>
        <taxon>Metazoa</taxon>
        <taxon>Ecdysozoa</taxon>
        <taxon>Nematoda</taxon>
        <taxon>Enoplea</taxon>
        <taxon>Dorylaimia</taxon>
        <taxon>Mermithida</taxon>
        <taxon>Mermithoidea</taxon>
        <taxon>Mermithidae</taxon>
        <taxon>Romanomermis</taxon>
    </lineage>
</organism>
<keyword evidence="6" id="KW-0472">Membrane</keyword>
<dbReference type="Proteomes" id="UP000887565">
    <property type="component" value="Unplaced"/>
</dbReference>
<accession>A0A915J201</accession>
<dbReference type="PRINTS" id="PR00237">
    <property type="entry name" value="GPCRRHODOPSN"/>
</dbReference>
<dbReference type="Pfam" id="PF00001">
    <property type="entry name" value="7tm_1"/>
    <property type="match status" value="1"/>
</dbReference>
<evidence type="ECO:0000313" key="11">
    <source>
        <dbReference type="WBParaSite" id="nRc.2.0.1.t20425-RA"/>
    </source>
</evidence>
<keyword evidence="3" id="KW-0812">Transmembrane</keyword>
<keyword evidence="7" id="KW-0675">Receptor</keyword>
<evidence type="ECO:0000256" key="2">
    <source>
        <dbReference type="ARBA" id="ARBA00022475"/>
    </source>
</evidence>
<sequence>MRSKISETEGNCTYRELEFDNNGQKRQVYSLCFIKCFQMEKFSSVGACSLDVPLVDFMQKPANCEVRRVSLSSTENLEKIIQVPVANGRNRSASKSKFHFHVANAMRKNSCQASNSLSLAVGRIGCDLLLSPKYPLGGSPATSSIVAAAPVQTIKYLVAPGQKTTPSTPPPKSGSGGLTVTTAFLLPEKKTLKLPQMNNISGALRDNSLDLRRSIYISPSRCSTVSGISTPGTVSSVTSQSSEDRKSSMFSYGSSLDDDYFDMMSAGSSRKSSGLVVSGDRAVSLAGGGGISADDGEKSNKKSNVLHTSGNKLRRIAQQVTRAIRRKRRESQAIRRETRATRVVAAILGNYIKFNALSGENYVLDVSKRAVFILCWLPYFCGTITRSINSSTNLKFEYHVYLVTSWLGYSHSCFNCVIYTCLNKIFRSTFKRLLCFWTLRKKRC</sequence>
<reference evidence="11" key="1">
    <citation type="submission" date="2022-11" db="UniProtKB">
        <authorList>
            <consortium name="WormBaseParasite"/>
        </authorList>
    </citation>
    <scope>IDENTIFICATION</scope>
</reference>
<dbReference type="PANTHER" id="PTHR24248">
    <property type="entry name" value="ADRENERGIC RECEPTOR-RELATED G-PROTEIN COUPLED RECEPTOR"/>
    <property type="match status" value="1"/>
</dbReference>